<evidence type="ECO:0000313" key="1">
    <source>
        <dbReference type="EMBL" id="KAF2477233.1"/>
    </source>
</evidence>
<comment type="caution">
    <text evidence="1">The sequence shown here is derived from an EMBL/GenBank/DDBJ whole genome shotgun (WGS) entry which is preliminary data.</text>
</comment>
<sequence>MRRMRRFSVSFTATFRGYRSFLISTIHVRKTYSNRINLSIYNMHFSAILLPVFLAFSAIADPLASNPDPLPQGVSYARQYRREVSHLAPRLDVDPNLVCGSGYDDCKNGWCCGSGQSCAGTLNSIPVCKDPNYTFGILKGTAIATPYKNLESVAASMSQILASLTAGPAAGAAATGTTGAAAALNVPGNFGKVATVVLGAWGFAGLLGAGWFLM</sequence>
<dbReference type="EMBL" id="MU003493">
    <property type="protein sequence ID" value="KAF2477233.1"/>
    <property type="molecule type" value="Genomic_DNA"/>
</dbReference>
<reference evidence="1" key="1">
    <citation type="journal article" date="2020" name="Stud. Mycol.">
        <title>101 Dothideomycetes genomes: a test case for predicting lifestyles and emergence of pathogens.</title>
        <authorList>
            <person name="Haridas S."/>
            <person name="Albert R."/>
            <person name="Binder M."/>
            <person name="Bloem J."/>
            <person name="Labutti K."/>
            <person name="Salamov A."/>
            <person name="Andreopoulos B."/>
            <person name="Baker S."/>
            <person name="Barry K."/>
            <person name="Bills G."/>
            <person name="Bluhm B."/>
            <person name="Cannon C."/>
            <person name="Castanera R."/>
            <person name="Culley D."/>
            <person name="Daum C."/>
            <person name="Ezra D."/>
            <person name="Gonzalez J."/>
            <person name="Henrissat B."/>
            <person name="Kuo A."/>
            <person name="Liang C."/>
            <person name="Lipzen A."/>
            <person name="Lutzoni F."/>
            <person name="Magnuson J."/>
            <person name="Mondo S."/>
            <person name="Nolan M."/>
            <person name="Ohm R."/>
            <person name="Pangilinan J."/>
            <person name="Park H.-J."/>
            <person name="Ramirez L."/>
            <person name="Alfaro M."/>
            <person name="Sun H."/>
            <person name="Tritt A."/>
            <person name="Yoshinaga Y."/>
            <person name="Zwiers L.-H."/>
            <person name="Turgeon B."/>
            <person name="Goodwin S."/>
            <person name="Spatafora J."/>
            <person name="Crous P."/>
            <person name="Grigoriev I."/>
        </authorList>
    </citation>
    <scope>NUCLEOTIDE SEQUENCE</scope>
    <source>
        <strain evidence="1">ATCC 200398</strain>
    </source>
</reference>
<accession>A0ACB6REQ6</accession>
<protein>
    <submittedName>
        <fullName evidence="1">Uncharacterized protein</fullName>
    </submittedName>
</protein>
<evidence type="ECO:0000313" key="2">
    <source>
        <dbReference type="Proteomes" id="UP000799755"/>
    </source>
</evidence>
<dbReference type="Proteomes" id="UP000799755">
    <property type="component" value="Unassembled WGS sequence"/>
</dbReference>
<name>A0ACB6REQ6_9PLEO</name>
<keyword evidence="2" id="KW-1185">Reference proteome</keyword>
<gene>
    <name evidence="1" type="ORF">BDR25DRAFT_44493</name>
</gene>
<proteinExistence type="predicted"/>
<organism evidence="1 2">
    <name type="scientific">Lindgomyces ingoldianus</name>
    <dbReference type="NCBI Taxonomy" id="673940"/>
    <lineage>
        <taxon>Eukaryota</taxon>
        <taxon>Fungi</taxon>
        <taxon>Dikarya</taxon>
        <taxon>Ascomycota</taxon>
        <taxon>Pezizomycotina</taxon>
        <taxon>Dothideomycetes</taxon>
        <taxon>Pleosporomycetidae</taxon>
        <taxon>Pleosporales</taxon>
        <taxon>Lindgomycetaceae</taxon>
        <taxon>Lindgomyces</taxon>
    </lineage>
</organism>